<evidence type="ECO:0000313" key="11">
    <source>
        <dbReference type="Proteomes" id="UP000644727"/>
    </source>
</evidence>
<keyword evidence="11" id="KW-1185">Reference proteome</keyword>
<comment type="catalytic activity">
    <reaction evidence="7 8">
        <text>an N-acyl-L-alpha-aminoacyl-tRNA + H2O = an N-acyl-L-amino acid + a tRNA + H(+)</text>
        <dbReference type="Rhea" id="RHEA:54448"/>
        <dbReference type="Rhea" id="RHEA-COMP:10123"/>
        <dbReference type="Rhea" id="RHEA-COMP:13883"/>
        <dbReference type="ChEBI" id="CHEBI:15377"/>
        <dbReference type="ChEBI" id="CHEBI:15378"/>
        <dbReference type="ChEBI" id="CHEBI:59874"/>
        <dbReference type="ChEBI" id="CHEBI:78442"/>
        <dbReference type="ChEBI" id="CHEBI:138191"/>
        <dbReference type="EC" id="3.1.1.29"/>
    </reaction>
</comment>
<evidence type="ECO:0000256" key="9">
    <source>
        <dbReference type="RuleBase" id="RU004320"/>
    </source>
</evidence>
<dbReference type="PROSITE" id="PS01196">
    <property type="entry name" value="PEPT_TRNA_HYDROL_2"/>
    <property type="match status" value="1"/>
</dbReference>
<name>A0ABR9W1A2_9MICO</name>
<dbReference type="PROSITE" id="PS01195">
    <property type="entry name" value="PEPT_TRNA_HYDROL_1"/>
    <property type="match status" value="1"/>
</dbReference>
<feature type="site" description="Stabilizes the basic form of H active site to accept a proton" evidence="7">
    <location>
        <position position="105"/>
    </location>
</feature>
<evidence type="ECO:0000256" key="8">
    <source>
        <dbReference type="RuleBase" id="RU000673"/>
    </source>
</evidence>
<gene>
    <name evidence="7" type="primary">pth</name>
    <name evidence="10" type="ORF">IOE58_08520</name>
</gene>
<dbReference type="CDD" id="cd00462">
    <property type="entry name" value="PTH"/>
    <property type="match status" value="1"/>
</dbReference>
<dbReference type="EC" id="3.1.1.29" evidence="1 7"/>
<dbReference type="HAMAP" id="MF_00083">
    <property type="entry name" value="Pept_tRNA_hydro_bact"/>
    <property type="match status" value="1"/>
</dbReference>
<comment type="function">
    <text evidence="7">Catalyzes the release of premature peptidyl moieties from peptidyl-tRNA molecules trapped in stalled 50S ribosomal subunits, and thus maintains levels of free tRNAs and 50S ribosomes.</text>
</comment>
<feature type="active site" description="Proton acceptor" evidence="7">
    <location>
        <position position="28"/>
    </location>
</feature>
<evidence type="ECO:0000256" key="7">
    <source>
        <dbReference type="HAMAP-Rule" id="MF_00083"/>
    </source>
</evidence>
<keyword evidence="2 7" id="KW-0820">tRNA-binding</keyword>
<dbReference type="GO" id="GO:0004045">
    <property type="term" value="F:peptidyl-tRNA hydrolase activity"/>
    <property type="evidence" value="ECO:0007669"/>
    <property type="project" value="UniProtKB-EC"/>
</dbReference>
<dbReference type="Proteomes" id="UP000644727">
    <property type="component" value="Unassembled WGS sequence"/>
</dbReference>
<dbReference type="NCBIfam" id="TIGR00447">
    <property type="entry name" value="pth"/>
    <property type="match status" value="1"/>
</dbReference>
<dbReference type="InterPro" id="IPR018171">
    <property type="entry name" value="Pept_tRNA_hydro_CS"/>
</dbReference>
<dbReference type="EMBL" id="JADEYR010000008">
    <property type="protein sequence ID" value="MBE9404228.1"/>
    <property type="molecule type" value="Genomic_DNA"/>
</dbReference>
<evidence type="ECO:0000256" key="3">
    <source>
        <dbReference type="ARBA" id="ARBA00022801"/>
    </source>
</evidence>
<dbReference type="InterPro" id="IPR036416">
    <property type="entry name" value="Pept_tRNA_hydro_sf"/>
</dbReference>
<comment type="subunit">
    <text evidence="7">Monomer.</text>
</comment>
<keyword evidence="7" id="KW-0963">Cytoplasm</keyword>
<comment type="similarity">
    <text evidence="5 7 9">Belongs to the PTH family.</text>
</comment>
<dbReference type="Pfam" id="PF01195">
    <property type="entry name" value="Pept_tRNA_hydro"/>
    <property type="match status" value="1"/>
</dbReference>
<keyword evidence="4 7" id="KW-0694">RNA-binding</keyword>
<proteinExistence type="inferred from homology"/>
<feature type="binding site" evidence="7">
    <location>
        <position position="80"/>
    </location>
    <ligand>
        <name>tRNA</name>
        <dbReference type="ChEBI" id="CHEBI:17843"/>
    </ligand>
</feature>
<feature type="binding site" evidence="7">
    <location>
        <position position="126"/>
    </location>
    <ligand>
        <name>tRNA</name>
        <dbReference type="ChEBI" id="CHEBI:17843"/>
    </ligand>
</feature>
<evidence type="ECO:0000256" key="2">
    <source>
        <dbReference type="ARBA" id="ARBA00022555"/>
    </source>
</evidence>
<feature type="binding site" evidence="7">
    <location>
        <position position="78"/>
    </location>
    <ligand>
        <name>tRNA</name>
        <dbReference type="ChEBI" id="CHEBI:17843"/>
    </ligand>
</feature>
<accession>A0ABR9W1A2</accession>
<dbReference type="SUPFAM" id="SSF53178">
    <property type="entry name" value="Peptidyl-tRNA hydrolase-like"/>
    <property type="match status" value="1"/>
</dbReference>
<dbReference type="InterPro" id="IPR001328">
    <property type="entry name" value="Pept_tRNA_hydro"/>
</dbReference>
<comment type="function">
    <text evidence="7">Hydrolyzes ribosome-free peptidyl-tRNAs (with 1 or more amino acids incorporated), which drop off the ribosome during protein synthesis, or as a result of ribosome stalling.</text>
</comment>
<dbReference type="Gene3D" id="3.40.50.1470">
    <property type="entry name" value="Peptidyl-tRNA hydrolase"/>
    <property type="match status" value="1"/>
</dbReference>
<sequence length="204" mass="21623">MNSADRLSGTHLVVGLGNPGPKYAATRHNVGQMVVDHIAQAAGGRFGAARRAQAVVLEGRLGIPGADERVVLAKTTTYMNVSGGPVKALAAYYDVPPERVVVVHDEVDIPFDAIRLKRGGGEGGHNGLRDISKALGTKDYLRVRVGVGRPPGSRDTADHVLAPFSSTERRTLELLISDAADAVEALVLEGLAPAQQHFHSREAR</sequence>
<feature type="site" description="Discriminates between blocked and unblocked aminoacyl-tRNA" evidence="7">
    <location>
        <position position="18"/>
    </location>
</feature>
<comment type="caution">
    <text evidence="10">The sequence shown here is derived from an EMBL/GenBank/DDBJ whole genome shotgun (WGS) entry which is preliminary data.</text>
</comment>
<dbReference type="RefSeq" id="WP_193865978.1">
    <property type="nucleotide sequence ID" value="NZ_JADEYR010000008.1"/>
</dbReference>
<reference evidence="10 11" key="1">
    <citation type="submission" date="2020-10" db="EMBL/GenBank/DDBJ databases">
        <title>Draft genome and description of Brachybacterium epidermidis sp nov.</title>
        <authorList>
            <person name="Boxberger M."/>
            <person name="La Scola B."/>
        </authorList>
    </citation>
    <scope>NUCLEOTIDE SEQUENCE [LARGE SCALE GENOMIC DNA]</scope>
    <source>
        <strain evidence="10 11">Marseille-Q2903</strain>
    </source>
</reference>
<evidence type="ECO:0000256" key="4">
    <source>
        <dbReference type="ARBA" id="ARBA00022884"/>
    </source>
</evidence>
<keyword evidence="3 7" id="KW-0378">Hydrolase</keyword>
<organism evidence="10 11">
    <name type="scientific">Brachybacterium epidermidis</name>
    <dbReference type="NCBI Taxonomy" id="2781983"/>
    <lineage>
        <taxon>Bacteria</taxon>
        <taxon>Bacillati</taxon>
        <taxon>Actinomycetota</taxon>
        <taxon>Actinomycetes</taxon>
        <taxon>Micrococcales</taxon>
        <taxon>Dermabacteraceae</taxon>
        <taxon>Brachybacterium</taxon>
    </lineage>
</organism>
<evidence type="ECO:0000313" key="10">
    <source>
        <dbReference type="EMBL" id="MBE9404228.1"/>
    </source>
</evidence>
<evidence type="ECO:0000256" key="5">
    <source>
        <dbReference type="ARBA" id="ARBA00038063"/>
    </source>
</evidence>
<comment type="subcellular location">
    <subcellularLocation>
        <location evidence="7">Cytoplasm</location>
    </subcellularLocation>
</comment>
<evidence type="ECO:0000256" key="6">
    <source>
        <dbReference type="ARBA" id="ARBA00050038"/>
    </source>
</evidence>
<dbReference type="PANTHER" id="PTHR17224">
    <property type="entry name" value="PEPTIDYL-TRNA HYDROLASE"/>
    <property type="match status" value="1"/>
</dbReference>
<dbReference type="PANTHER" id="PTHR17224:SF1">
    <property type="entry name" value="PEPTIDYL-TRNA HYDROLASE"/>
    <property type="match status" value="1"/>
</dbReference>
<evidence type="ECO:0000256" key="1">
    <source>
        <dbReference type="ARBA" id="ARBA00013260"/>
    </source>
</evidence>
<protein>
    <recommendedName>
        <fullName evidence="6 7">Peptidyl-tRNA hydrolase</fullName>
        <shortName evidence="7">Pth</shortName>
        <ecNumber evidence="1 7">3.1.1.29</ecNumber>
    </recommendedName>
</protein>
<feature type="binding site" evidence="7">
    <location>
        <position position="23"/>
    </location>
    <ligand>
        <name>tRNA</name>
        <dbReference type="ChEBI" id="CHEBI:17843"/>
    </ligand>
</feature>